<dbReference type="STRING" id="4072.A0A2G2ZYX2"/>
<accession>A0A2G2ZYX2</accession>
<evidence type="ECO:0000313" key="2">
    <source>
        <dbReference type="Proteomes" id="UP000222542"/>
    </source>
</evidence>
<name>A0A2G2ZYX2_CAPAN</name>
<reference evidence="1 2" key="2">
    <citation type="journal article" date="2017" name="Genome Biol.">
        <title>New reference genome sequences of hot pepper reveal the massive evolution of plant disease-resistance genes by retroduplication.</title>
        <authorList>
            <person name="Kim S."/>
            <person name="Park J."/>
            <person name="Yeom S.I."/>
            <person name="Kim Y.M."/>
            <person name="Seo E."/>
            <person name="Kim K.T."/>
            <person name="Kim M.S."/>
            <person name="Lee J.M."/>
            <person name="Cheong K."/>
            <person name="Shin H.S."/>
            <person name="Kim S.B."/>
            <person name="Han K."/>
            <person name="Lee J."/>
            <person name="Park M."/>
            <person name="Lee H.A."/>
            <person name="Lee H.Y."/>
            <person name="Lee Y."/>
            <person name="Oh S."/>
            <person name="Lee J.H."/>
            <person name="Choi E."/>
            <person name="Choi E."/>
            <person name="Lee S.E."/>
            <person name="Jeon J."/>
            <person name="Kim H."/>
            <person name="Choi G."/>
            <person name="Song H."/>
            <person name="Lee J."/>
            <person name="Lee S.C."/>
            <person name="Kwon J.K."/>
            <person name="Lee H.Y."/>
            <person name="Koo N."/>
            <person name="Hong Y."/>
            <person name="Kim R.W."/>
            <person name="Kang W.H."/>
            <person name="Huh J.H."/>
            <person name="Kang B.C."/>
            <person name="Yang T.J."/>
            <person name="Lee Y.H."/>
            <person name="Bennetzen J.L."/>
            <person name="Choi D."/>
        </authorList>
    </citation>
    <scope>NUCLEOTIDE SEQUENCE [LARGE SCALE GENOMIC DNA]</scope>
    <source>
        <strain evidence="2">cv. CM334</strain>
    </source>
</reference>
<proteinExistence type="predicted"/>
<keyword evidence="2" id="KW-1185">Reference proteome</keyword>
<dbReference type="Pfam" id="PF01963">
    <property type="entry name" value="TraB_PrgY_gumN"/>
    <property type="match status" value="1"/>
</dbReference>
<reference evidence="1 2" key="1">
    <citation type="journal article" date="2014" name="Nat. Genet.">
        <title>Genome sequence of the hot pepper provides insights into the evolution of pungency in Capsicum species.</title>
        <authorList>
            <person name="Kim S."/>
            <person name="Park M."/>
            <person name="Yeom S.I."/>
            <person name="Kim Y.M."/>
            <person name="Lee J.M."/>
            <person name="Lee H.A."/>
            <person name="Seo E."/>
            <person name="Choi J."/>
            <person name="Cheong K."/>
            <person name="Kim K.T."/>
            <person name="Jung K."/>
            <person name="Lee G.W."/>
            <person name="Oh S.K."/>
            <person name="Bae C."/>
            <person name="Kim S.B."/>
            <person name="Lee H.Y."/>
            <person name="Kim S.Y."/>
            <person name="Kim M.S."/>
            <person name="Kang B.C."/>
            <person name="Jo Y.D."/>
            <person name="Yang H.B."/>
            <person name="Jeong H.J."/>
            <person name="Kang W.H."/>
            <person name="Kwon J.K."/>
            <person name="Shin C."/>
            <person name="Lim J.Y."/>
            <person name="Park J.H."/>
            <person name="Huh J.H."/>
            <person name="Kim J.S."/>
            <person name="Kim B.D."/>
            <person name="Cohen O."/>
            <person name="Paran I."/>
            <person name="Suh M.C."/>
            <person name="Lee S.B."/>
            <person name="Kim Y.K."/>
            <person name="Shin Y."/>
            <person name="Noh S.J."/>
            <person name="Park J."/>
            <person name="Seo Y.S."/>
            <person name="Kwon S.Y."/>
            <person name="Kim H.A."/>
            <person name="Park J.M."/>
            <person name="Kim H.J."/>
            <person name="Choi S.B."/>
            <person name="Bosland P.W."/>
            <person name="Reeves G."/>
            <person name="Jo S.H."/>
            <person name="Lee B.W."/>
            <person name="Cho H.T."/>
            <person name="Choi H.S."/>
            <person name="Lee M.S."/>
            <person name="Yu Y."/>
            <person name="Do Choi Y."/>
            <person name="Park B.S."/>
            <person name="van Deynze A."/>
            <person name="Ashrafi H."/>
            <person name="Hill T."/>
            <person name="Kim W.T."/>
            <person name="Pai H.S."/>
            <person name="Ahn H.K."/>
            <person name="Yeam I."/>
            <person name="Giovannoni J.J."/>
            <person name="Rose J.K."/>
            <person name="Sorensen I."/>
            <person name="Lee S.J."/>
            <person name="Kim R.W."/>
            <person name="Choi I.Y."/>
            <person name="Choi B.S."/>
            <person name="Lim J.S."/>
            <person name="Lee Y.H."/>
            <person name="Choi D."/>
        </authorList>
    </citation>
    <scope>NUCLEOTIDE SEQUENCE [LARGE SCALE GENOMIC DNA]</scope>
    <source>
        <strain evidence="2">cv. CM334</strain>
    </source>
</reference>
<dbReference type="Proteomes" id="UP000222542">
    <property type="component" value="Unassembled WGS sequence"/>
</dbReference>
<dbReference type="Gramene" id="PHT87166">
    <property type="protein sequence ID" value="PHT87166"/>
    <property type="gene ID" value="T459_09272"/>
</dbReference>
<dbReference type="PANTHER" id="PTHR21530:SF0">
    <property type="entry name" value="TRAB FAMILY PROTEIN"/>
    <property type="match status" value="1"/>
</dbReference>
<dbReference type="EMBL" id="AYRZ02000003">
    <property type="protein sequence ID" value="PHT87166.1"/>
    <property type="molecule type" value="Genomic_DNA"/>
</dbReference>
<evidence type="ECO:0000313" key="1">
    <source>
        <dbReference type="EMBL" id="PHT87166.1"/>
    </source>
</evidence>
<comment type="caution">
    <text evidence="1">The sequence shown here is derived from an EMBL/GenBank/DDBJ whole genome shotgun (WGS) entry which is preliminary data.</text>
</comment>
<sequence length="305" mass="33795">MGLLHGDLLISMSYEHMTMPFLRLVVANWFRTRVIINLFNLHFFLTSLVAEFRAGIMYTSDDNDINQPLKSNMFSLSGTGFFGAVGRSINLGGQTALALRVLLALFSSKMSSVANRPFGDEFRAARKAAEDIGAQIILGDRPIEITLERAWTSLKWKEKMSLLLSVFGGITSSTDLSAKALEESSSDDSNFQLYEKLSFSYPSLLQPLLHERDTFLAWSLKRSKAVNNCKQVVGIIGKGHMNGVIYSLVSDQGNLRFRDLVGKSPSGGLSGWVTTIFGNLVRDAIIGVLLWLLYEQLTNGLKLID</sequence>
<evidence type="ECO:0008006" key="3">
    <source>
        <dbReference type="Google" id="ProtNLM"/>
    </source>
</evidence>
<dbReference type="InterPro" id="IPR046345">
    <property type="entry name" value="TraB_PrgY-like"/>
</dbReference>
<protein>
    <recommendedName>
        <fullName evidence="3">TraB domain-containing protein</fullName>
    </recommendedName>
</protein>
<dbReference type="AlphaFoldDB" id="A0A2G2ZYX2"/>
<dbReference type="InterPro" id="IPR002816">
    <property type="entry name" value="TraB/PrgY/GumN_fam"/>
</dbReference>
<dbReference type="OMA" id="VANWFRT"/>
<dbReference type="PANTHER" id="PTHR21530">
    <property type="entry name" value="PHEROMONE SHUTDOWN PROTEIN"/>
    <property type="match status" value="1"/>
</dbReference>
<organism evidence="1 2">
    <name type="scientific">Capsicum annuum</name>
    <name type="common">Capsicum pepper</name>
    <dbReference type="NCBI Taxonomy" id="4072"/>
    <lineage>
        <taxon>Eukaryota</taxon>
        <taxon>Viridiplantae</taxon>
        <taxon>Streptophyta</taxon>
        <taxon>Embryophyta</taxon>
        <taxon>Tracheophyta</taxon>
        <taxon>Spermatophyta</taxon>
        <taxon>Magnoliopsida</taxon>
        <taxon>eudicotyledons</taxon>
        <taxon>Gunneridae</taxon>
        <taxon>Pentapetalae</taxon>
        <taxon>asterids</taxon>
        <taxon>lamiids</taxon>
        <taxon>Solanales</taxon>
        <taxon>Solanaceae</taxon>
        <taxon>Solanoideae</taxon>
        <taxon>Capsiceae</taxon>
        <taxon>Capsicum</taxon>
    </lineage>
</organism>
<gene>
    <name evidence="1" type="ORF">T459_09272</name>
</gene>
<dbReference type="CDD" id="cd14726">
    <property type="entry name" value="TraB_PrgY-like"/>
    <property type="match status" value="1"/>
</dbReference>